<protein>
    <submittedName>
        <fullName evidence="6">Putative exported protease</fullName>
    </submittedName>
</protein>
<dbReference type="STRING" id="909613.UO65_5269"/>
<name>W7IZE8_9PSEU</name>
<dbReference type="PANTHER" id="PTHR43248:SF29">
    <property type="entry name" value="TRIPEPTIDYL AMINOPEPTIDASE"/>
    <property type="match status" value="1"/>
</dbReference>
<dbReference type="GO" id="GO:0006508">
    <property type="term" value="P:proteolysis"/>
    <property type="evidence" value="ECO:0007669"/>
    <property type="project" value="UniProtKB-KW"/>
</dbReference>
<feature type="domain" description="AB hydrolase-1" evidence="5">
    <location>
        <begin position="109"/>
        <end position="494"/>
    </location>
</feature>
<evidence type="ECO:0000256" key="2">
    <source>
        <dbReference type="ARBA" id="ARBA00022729"/>
    </source>
</evidence>
<evidence type="ECO:0000256" key="1">
    <source>
        <dbReference type="ARBA" id="ARBA00010088"/>
    </source>
</evidence>
<evidence type="ECO:0000313" key="6">
    <source>
        <dbReference type="EMBL" id="EWC59444.1"/>
    </source>
</evidence>
<feature type="region of interest" description="Disordered" evidence="4">
    <location>
        <begin position="160"/>
        <end position="184"/>
    </location>
</feature>
<dbReference type="Gene3D" id="3.40.50.1820">
    <property type="entry name" value="alpha/beta hydrolase"/>
    <property type="match status" value="1"/>
</dbReference>
<dbReference type="OrthoDB" id="3252468at2"/>
<accession>W7IZE8</accession>
<dbReference type="EMBL" id="AYXG01000204">
    <property type="protein sequence ID" value="EWC59444.1"/>
    <property type="molecule type" value="Genomic_DNA"/>
</dbReference>
<dbReference type="Pfam" id="PF00561">
    <property type="entry name" value="Abhydrolase_1"/>
    <property type="match status" value="1"/>
</dbReference>
<keyword evidence="3" id="KW-0378">Hydrolase</keyword>
<proteinExistence type="inferred from homology"/>
<dbReference type="eggNOG" id="COG0596">
    <property type="taxonomic scope" value="Bacteria"/>
</dbReference>
<sequence>MALIGTALSTLVLAACTSNPGAPVQETERKGPTGVVPDGLSAFYGQALTWEDCADYAKTDNDKEQLGKDGLRCAHLTVPLDYGKPDGDTITIGVLRKPATEPDRRIGSLVVNPGGPGAAGLSAAARLSGVGELNKRFDFVGFDPRGVGSSEPTVRCLTDQERDAERAEDDELDTSPAGVARQDAEQEEFAAKCAERTGKGAAMLANVGTRDVARDIDVLRSALGDEKLTYLGYSYGTRIGTVYAESFPRNVRAMVLDGALDPEQDAVGELVAQGEGFQKAFTDFVAWCVQRQDCSLGRDAKQAQTNFQQLIRPLGTRPVELADGRKLSYGDATTGVIQALYSEQLWEPLNTGLNEVKQNKGRILMLLADSYEERGKDGHYSTTQDAFTAVRCVDDPRVTDPNVILEAQRRYKAAAPFLDDGNPPTASLDACAYWPVPNTGEPHLPRVEGIPPILVVSTTGDPATPYEAGVNLARALGGGLLTYEATQHTAFLQGVACVDDAGSAYLTDLVLPEEGKRCSG</sequence>
<dbReference type="Proteomes" id="UP000019277">
    <property type="component" value="Unassembled WGS sequence"/>
</dbReference>
<dbReference type="InterPro" id="IPR051601">
    <property type="entry name" value="Serine_prot/Carboxylest_S33"/>
</dbReference>
<keyword evidence="2" id="KW-0732">Signal</keyword>
<evidence type="ECO:0000256" key="4">
    <source>
        <dbReference type="SAM" id="MobiDB-lite"/>
    </source>
</evidence>
<organism evidence="6 7">
    <name type="scientific">Actinokineospora spheciospongiae</name>
    <dbReference type="NCBI Taxonomy" id="909613"/>
    <lineage>
        <taxon>Bacteria</taxon>
        <taxon>Bacillati</taxon>
        <taxon>Actinomycetota</taxon>
        <taxon>Actinomycetes</taxon>
        <taxon>Pseudonocardiales</taxon>
        <taxon>Pseudonocardiaceae</taxon>
        <taxon>Actinokineospora</taxon>
    </lineage>
</organism>
<keyword evidence="6" id="KW-0645">Protease</keyword>
<comment type="caution">
    <text evidence="6">The sequence shown here is derived from an EMBL/GenBank/DDBJ whole genome shotgun (WGS) entry which is preliminary data.</text>
</comment>
<dbReference type="RefSeq" id="WP_052021779.1">
    <property type="nucleotide sequence ID" value="NZ_AYXG01000204.1"/>
</dbReference>
<dbReference type="PATRIC" id="fig|909613.9.peg.5264"/>
<dbReference type="AlphaFoldDB" id="W7IZE8"/>
<reference evidence="6 7" key="1">
    <citation type="journal article" date="2014" name="Genome Announc.">
        <title>Draft Genome Sequence of the Antitrypanosomally Active Sponge-Associated Bacterium Actinokineospora sp. Strain EG49.</title>
        <authorList>
            <person name="Harjes J."/>
            <person name="Ryu T."/>
            <person name="Abdelmohsen U.R."/>
            <person name="Moitinho-Silva L."/>
            <person name="Horn H."/>
            <person name="Ravasi T."/>
            <person name="Hentschel U."/>
        </authorList>
    </citation>
    <scope>NUCLEOTIDE SEQUENCE [LARGE SCALE GENOMIC DNA]</scope>
    <source>
        <strain evidence="6 7">EG49</strain>
    </source>
</reference>
<keyword evidence="7" id="KW-1185">Reference proteome</keyword>
<evidence type="ECO:0000259" key="5">
    <source>
        <dbReference type="Pfam" id="PF00561"/>
    </source>
</evidence>
<dbReference type="GO" id="GO:0008233">
    <property type="term" value="F:peptidase activity"/>
    <property type="evidence" value="ECO:0007669"/>
    <property type="project" value="UniProtKB-KW"/>
</dbReference>
<dbReference type="InterPro" id="IPR029058">
    <property type="entry name" value="AB_hydrolase_fold"/>
</dbReference>
<gene>
    <name evidence="6" type="ORF">UO65_5269</name>
</gene>
<evidence type="ECO:0000256" key="3">
    <source>
        <dbReference type="ARBA" id="ARBA00022801"/>
    </source>
</evidence>
<dbReference type="SUPFAM" id="SSF53474">
    <property type="entry name" value="alpha/beta-Hydrolases"/>
    <property type="match status" value="1"/>
</dbReference>
<evidence type="ECO:0000313" key="7">
    <source>
        <dbReference type="Proteomes" id="UP000019277"/>
    </source>
</evidence>
<dbReference type="PANTHER" id="PTHR43248">
    <property type="entry name" value="2-SUCCINYL-6-HYDROXY-2,4-CYCLOHEXADIENE-1-CARBOXYLATE SYNTHASE"/>
    <property type="match status" value="1"/>
</dbReference>
<comment type="similarity">
    <text evidence="1">Belongs to the peptidase S33 family.</text>
</comment>
<dbReference type="InterPro" id="IPR000073">
    <property type="entry name" value="AB_hydrolase_1"/>
</dbReference>